<feature type="compositionally biased region" description="Acidic residues" evidence="1">
    <location>
        <begin position="62"/>
        <end position="73"/>
    </location>
</feature>
<reference evidence="3 6" key="1">
    <citation type="journal article" date="2011" name="J. Bacteriol.">
        <title>Genome sequence of Halobiforma lacisalsi AJ5, an extremely halophilic archaeon which harbors a bop gene.</title>
        <authorList>
            <person name="Jiang X."/>
            <person name="Wang S."/>
            <person name="Cheng H."/>
            <person name="Huo Y."/>
            <person name="Zhang X."/>
            <person name="Zhu X."/>
            <person name="Han X."/>
            <person name="Ni P."/>
            <person name="Wu M."/>
        </authorList>
    </citation>
    <scope>NUCLEOTIDE SEQUENCE [LARGE SCALE GENOMIC DNA]</scope>
    <source>
        <strain evidence="3 6">AJ5</strain>
    </source>
</reference>
<dbReference type="InterPro" id="IPR055768">
    <property type="entry name" value="DUF7344"/>
</dbReference>
<protein>
    <recommendedName>
        <fullName evidence="2">DUF7344 domain-containing protein</fullName>
    </recommendedName>
</protein>
<dbReference type="InterPro" id="IPR036388">
    <property type="entry name" value="WH-like_DNA-bd_sf"/>
</dbReference>
<dbReference type="AlphaFoldDB" id="M0LEZ3"/>
<dbReference type="Proteomes" id="UP000011555">
    <property type="component" value="Unassembled WGS sequence"/>
</dbReference>
<dbReference type="KEGG" id="hlc:CHINAEXTREME01895"/>
<dbReference type="EMBL" id="CP019285">
    <property type="protein sequence ID" value="APW96597.1"/>
    <property type="molecule type" value="Genomic_DNA"/>
</dbReference>
<evidence type="ECO:0000313" key="3">
    <source>
        <dbReference type="EMBL" id="APW96597.1"/>
    </source>
</evidence>
<dbReference type="STRING" id="358396.CHINAEXTREME_01895"/>
<evidence type="ECO:0000313" key="5">
    <source>
        <dbReference type="Proteomes" id="UP000011555"/>
    </source>
</evidence>
<dbReference type="eggNOG" id="arCOG03828">
    <property type="taxonomic scope" value="Archaea"/>
</dbReference>
<evidence type="ECO:0000313" key="4">
    <source>
        <dbReference type="EMBL" id="EMA32121.1"/>
    </source>
</evidence>
<feature type="compositionally biased region" description="Basic and acidic residues" evidence="1">
    <location>
        <begin position="14"/>
        <end position="24"/>
    </location>
</feature>
<sequence>MSSDAHRGGATGHHPLDDVPTEHYELLRDPRRVRLLEVLEERSEAGATPSPTELAAALLERETDESDESDEPVDERRRDLRISLVHDHLPRLADHGIVGWDRDRNAVDLHEETPLPSASLSALVETAEDEAAVLERVTDPIRLRLVDDLADSSQPLSVEQLAATLVSQDGTVGMDRAKIALHHSHLPALEEAGVLEYDLESGLVSLADDVPTLFG</sequence>
<dbReference type="Pfam" id="PF24035">
    <property type="entry name" value="DUF7344"/>
    <property type="match status" value="2"/>
</dbReference>
<dbReference type="RefSeq" id="WP_007142200.1">
    <property type="nucleotide sequence ID" value="NZ_AOLZ01000042.1"/>
</dbReference>
<feature type="domain" description="DUF7344" evidence="2">
    <location>
        <begin position="24"/>
        <end position="107"/>
    </location>
</feature>
<feature type="region of interest" description="Disordered" evidence="1">
    <location>
        <begin position="1"/>
        <end position="24"/>
    </location>
</feature>
<organism evidence="4 5">
    <name type="scientific">Natronobacterium lacisalsi AJ5</name>
    <dbReference type="NCBI Taxonomy" id="358396"/>
    <lineage>
        <taxon>Archaea</taxon>
        <taxon>Methanobacteriati</taxon>
        <taxon>Methanobacteriota</taxon>
        <taxon>Stenosarchaea group</taxon>
        <taxon>Halobacteria</taxon>
        <taxon>Halobacteriales</taxon>
        <taxon>Natrialbaceae</taxon>
        <taxon>Natronobacterium</taxon>
    </lineage>
</organism>
<keyword evidence="5" id="KW-1185">Reference proteome</keyword>
<accession>M0LEZ3</accession>
<dbReference type="Gene3D" id="1.10.10.10">
    <property type="entry name" value="Winged helix-like DNA-binding domain superfamily/Winged helix DNA-binding domain"/>
    <property type="match status" value="2"/>
</dbReference>
<dbReference type="GeneID" id="30919837"/>
<proteinExistence type="predicted"/>
<evidence type="ECO:0000256" key="1">
    <source>
        <dbReference type="SAM" id="MobiDB-lite"/>
    </source>
</evidence>
<evidence type="ECO:0000313" key="6">
    <source>
        <dbReference type="Proteomes" id="UP000186547"/>
    </source>
</evidence>
<feature type="region of interest" description="Disordered" evidence="1">
    <location>
        <begin position="41"/>
        <end position="75"/>
    </location>
</feature>
<feature type="domain" description="DUF7344" evidence="2">
    <location>
        <begin position="173"/>
        <end position="205"/>
    </location>
</feature>
<evidence type="ECO:0000259" key="2">
    <source>
        <dbReference type="Pfam" id="PF24035"/>
    </source>
</evidence>
<gene>
    <name evidence="4" type="ORF">C445_12441</name>
    <name evidence="3" type="ORF">CHINAEXTREME_01895</name>
</gene>
<dbReference type="EMBL" id="AOLZ01000042">
    <property type="protein sequence ID" value="EMA32121.1"/>
    <property type="molecule type" value="Genomic_DNA"/>
</dbReference>
<dbReference type="Proteomes" id="UP000186547">
    <property type="component" value="Chromosome"/>
</dbReference>
<reference evidence="4 5" key="2">
    <citation type="journal article" date="2014" name="PLoS Genet.">
        <title>Phylogenetically driven sequencing of extremely halophilic archaea reveals strategies for static and dynamic osmo-response.</title>
        <authorList>
            <person name="Becker E.A."/>
            <person name="Seitzer P.M."/>
            <person name="Tritt A."/>
            <person name="Larsen D."/>
            <person name="Krusor M."/>
            <person name="Yao A.I."/>
            <person name="Wu D."/>
            <person name="Madern D."/>
            <person name="Eisen J.A."/>
            <person name="Darling A.E."/>
            <person name="Facciotti M.T."/>
        </authorList>
    </citation>
    <scope>NUCLEOTIDE SEQUENCE [LARGE SCALE GENOMIC DNA]</scope>
    <source>
        <strain evidence="4 5">AJ5</strain>
    </source>
</reference>
<name>M0LEZ3_NATLA</name>
<reference evidence="3" key="3">
    <citation type="submission" date="2017-01" db="EMBL/GenBank/DDBJ databases">
        <authorList>
            <person name="Mah S.A."/>
            <person name="Swanson W.J."/>
            <person name="Moy G.W."/>
            <person name="Vacquier V.D."/>
        </authorList>
    </citation>
    <scope>NUCLEOTIDE SEQUENCE</scope>
    <source>
        <strain evidence="3">AJ5</strain>
    </source>
</reference>